<evidence type="ECO:0000313" key="3">
    <source>
        <dbReference type="Proteomes" id="UP000433181"/>
    </source>
</evidence>
<protein>
    <submittedName>
        <fullName evidence="2">ImmA/IrrE family metallo-endopeptidase</fullName>
    </submittedName>
</protein>
<evidence type="ECO:0000313" key="2">
    <source>
        <dbReference type="EMBL" id="MSU08856.1"/>
    </source>
</evidence>
<dbReference type="AlphaFoldDB" id="A0A6I2UJF5"/>
<dbReference type="Pfam" id="PF06114">
    <property type="entry name" value="Peptidase_M78"/>
    <property type="match status" value="1"/>
</dbReference>
<accession>A0A6I2UJF5</accession>
<evidence type="ECO:0000259" key="1">
    <source>
        <dbReference type="Pfam" id="PF06114"/>
    </source>
</evidence>
<organism evidence="2 3">
    <name type="scientific">Anaerovibrio slackiae</name>
    <dbReference type="NCBI Taxonomy" id="2652309"/>
    <lineage>
        <taxon>Bacteria</taxon>
        <taxon>Bacillati</taxon>
        <taxon>Bacillota</taxon>
        <taxon>Negativicutes</taxon>
        <taxon>Selenomonadales</taxon>
        <taxon>Selenomonadaceae</taxon>
        <taxon>Anaerovibrio</taxon>
    </lineage>
</organism>
<gene>
    <name evidence="2" type="ORF">FYJ84_07660</name>
</gene>
<proteinExistence type="predicted"/>
<dbReference type="EMBL" id="VUNR01000013">
    <property type="protein sequence ID" value="MSU08856.1"/>
    <property type="molecule type" value="Genomic_DNA"/>
</dbReference>
<dbReference type="Gene3D" id="1.10.10.2910">
    <property type="match status" value="1"/>
</dbReference>
<reference evidence="2 3" key="1">
    <citation type="submission" date="2019-08" db="EMBL/GenBank/DDBJ databases">
        <title>In-depth cultivation of the pig gut microbiome towards novel bacterial diversity and tailored functional studies.</title>
        <authorList>
            <person name="Wylensek D."/>
            <person name="Hitch T.C.A."/>
            <person name="Clavel T."/>
        </authorList>
    </citation>
    <scope>NUCLEOTIDE SEQUENCE [LARGE SCALE GENOMIC DNA]</scope>
    <source>
        <strain evidence="2 3">WCA-693-APC-5D-A</strain>
    </source>
</reference>
<name>A0A6I2UJF5_9FIRM</name>
<keyword evidence="3" id="KW-1185">Reference proteome</keyword>
<feature type="domain" description="IrrE N-terminal-like" evidence="1">
    <location>
        <begin position="31"/>
        <end position="133"/>
    </location>
</feature>
<sequence length="152" mass="17257">MPMNNTAIRQYVQELIEKHNTCSPFQLAELCGIQLVYAPIKSLQGYYIKSSRIKIIVISTEADDAHLGYICAHELGHALLHDKINMHYLTTKSYFPAGRYEREADVFATELMLAGSMEAGCHYEDFSIYDFMRSNGIPEKVAEALSTYHTNL</sequence>
<comment type="caution">
    <text evidence="2">The sequence shown here is derived from an EMBL/GenBank/DDBJ whole genome shotgun (WGS) entry which is preliminary data.</text>
</comment>
<dbReference type="Proteomes" id="UP000433181">
    <property type="component" value="Unassembled WGS sequence"/>
</dbReference>
<dbReference type="InterPro" id="IPR010359">
    <property type="entry name" value="IrrE_HExxH"/>
</dbReference>